<dbReference type="SUPFAM" id="SSF49313">
    <property type="entry name" value="Cadherin-like"/>
    <property type="match status" value="1"/>
</dbReference>
<dbReference type="GO" id="GO:0005509">
    <property type="term" value="F:calcium ion binding"/>
    <property type="evidence" value="ECO:0007669"/>
    <property type="project" value="InterPro"/>
</dbReference>
<proteinExistence type="predicted"/>
<comment type="caution">
    <text evidence="1">The sequence shown here is derived from an EMBL/GenBank/DDBJ whole genome shotgun (WGS) entry which is preliminary data.</text>
</comment>
<dbReference type="GO" id="GO:0002009">
    <property type="term" value="P:morphogenesis of an epithelium"/>
    <property type="evidence" value="ECO:0007669"/>
    <property type="project" value="TreeGrafter"/>
</dbReference>
<dbReference type="InterPro" id="IPR015919">
    <property type="entry name" value="Cadherin-like_sf"/>
</dbReference>
<dbReference type="PANTHER" id="PTHR21559:SF21">
    <property type="entry name" value="DYSTROGLYCAN 1"/>
    <property type="match status" value="1"/>
</dbReference>
<dbReference type="OrthoDB" id="5990676at2759"/>
<dbReference type="Proteomes" id="UP001152320">
    <property type="component" value="Unassembled WGS sequence"/>
</dbReference>
<name>A0A9Q0YB57_HOLLE</name>
<evidence type="ECO:0000313" key="1">
    <source>
        <dbReference type="EMBL" id="KAJ8018820.1"/>
    </source>
</evidence>
<dbReference type="InterPro" id="IPR027468">
    <property type="entry name" value="Alpha-dystroglycan_domain_2"/>
</dbReference>
<keyword evidence="2" id="KW-1185">Reference proteome</keyword>
<dbReference type="GO" id="GO:0043236">
    <property type="term" value="F:laminin binding"/>
    <property type="evidence" value="ECO:0007669"/>
    <property type="project" value="TreeGrafter"/>
</dbReference>
<dbReference type="Gene3D" id="2.60.40.10">
    <property type="entry name" value="Immunoglobulins"/>
    <property type="match status" value="1"/>
</dbReference>
<dbReference type="InterPro" id="IPR013783">
    <property type="entry name" value="Ig-like_fold"/>
</dbReference>
<dbReference type="GO" id="GO:0042383">
    <property type="term" value="C:sarcolemma"/>
    <property type="evidence" value="ECO:0007669"/>
    <property type="project" value="TreeGrafter"/>
</dbReference>
<dbReference type="PANTHER" id="PTHR21559">
    <property type="entry name" value="DYSTROGLYCAN-RELATED"/>
    <property type="match status" value="1"/>
</dbReference>
<accession>A0A9Q0YB57</accession>
<gene>
    <name evidence="1" type="ORF">HOLleu_42984</name>
</gene>
<dbReference type="EMBL" id="JAIZAY010000177">
    <property type="protein sequence ID" value="KAJ8018820.1"/>
    <property type="molecule type" value="Genomic_DNA"/>
</dbReference>
<organism evidence="1 2">
    <name type="scientific">Holothuria leucospilota</name>
    <name type="common">Black long sea cucumber</name>
    <name type="synonym">Mertensiothuria leucospilota</name>
    <dbReference type="NCBI Taxonomy" id="206669"/>
    <lineage>
        <taxon>Eukaryota</taxon>
        <taxon>Metazoa</taxon>
        <taxon>Echinodermata</taxon>
        <taxon>Eleutherozoa</taxon>
        <taxon>Echinozoa</taxon>
        <taxon>Holothuroidea</taxon>
        <taxon>Aspidochirotacea</taxon>
        <taxon>Aspidochirotida</taxon>
        <taxon>Holothuriidae</taxon>
        <taxon>Holothuria</taxon>
    </lineage>
</organism>
<dbReference type="GO" id="GO:0007411">
    <property type="term" value="P:axon guidance"/>
    <property type="evidence" value="ECO:0007669"/>
    <property type="project" value="TreeGrafter"/>
</dbReference>
<protein>
    <submittedName>
        <fullName evidence="1">Dystroglycan</fullName>
    </submittedName>
</protein>
<reference evidence="1" key="1">
    <citation type="submission" date="2021-10" db="EMBL/GenBank/DDBJ databases">
        <title>Tropical sea cucumber genome reveals ecological adaptation and Cuvierian tubules defense mechanism.</title>
        <authorList>
            <person name="Chen T."/>
        </authorList>
    </citation>
    <scope>NUCLEOTIDE SEQUENCE</scope>
    <source>
        <strain evidence="1">Nanhai2018</strain>
        <tissue evidence="1">Muscle</tissue>
    </source>
</reference>
<dbReference type="AlphaFoldDB" id="A0A9Q0YB57"/>
<dbReference type="GO" id="GO:0016011">
    <property type="term" value="C:dystroglycan complex"/>
    <property type="evidence" value="ECO:0007669"/>
    <property type="project" value="TreeGrafter"/>
</dbReference>
<evidence type="ECO:0000313" key="2">
    <source>
        <dbReference type="Proteomes" id="UP001152320"/>
    </source>
</evidence>
<sequence>MLLFVSGYAGFNPALQENSLQELPDAVSFVGFYFKYQFPSWYRSKSSSLQVTEAGNDALPTWLYLNRSAVTLEGVPSATDEGFTYLQIFIRDIQEGTFTSNDEGDDVFAINVQFPGLAPSKTAFSKKSGSIFAKNSRTQQDEYGVHYCQSYEARFFVSLMLAFSLEKSTAEQRVHIIKSFSDFLSKEPHEIVLSVRSNDVIRRLRGVVVLESKLEQAENSSLPSPGDSQVSWSCSVGVEFACQATKGQNFLSTEESKKTSQWFSNTHAYPYFVFHDTFHIWVHTVKLCLADK</sequence>
<dbReference type="GO" id="GO:0021675">
    <property type="term" value="P:nerve development"/>
    <property type="evidence" value="ECO:0007669"/>
    <property type="project" value="TreeGrafter"/>
</dbReference>
<dbReference type="Gene3D" id="3.30.70.1040">
    <property type="entry name" value="Dystroglycan, domain 2"/>
    <property type="match status" value="1"/>
</dbReference>